<accession>A0A1W6WMT8</accession>
<feature type="transmembrane region" description="Helical" evidence="8">
    <location>
        <begin position="21"/>
        <end position="39"/>
    </location>
</feature>
<feature type="transmembrane region" description="Helical" evidence="8">
    <location>
        <begin position="146"/>
        <end position="168"/>
    </location>
</feature>
<evidence type="ECO:0000256" key="1">
    <source>
        <dbReference type="ARBA" id="ARBA00004651"/>
    </source>
</evidence>
<evidence type="ECO:0000259" key="9">
    <source>
        <dbReference type="PROSITE" id="PS51012"/>
    </source>
</evidence>
<dbReference type="PANTHER" id="PTHR30294:SF38">
    <property type="entry name" value="TRANSPORT PERMEASE PROTEIN"/>
    <property type="match status" value="1"/>
</dbReference>
<dbReference type="EMBL" id="CP021061">
    <property type="protein sequence ID" value="ARP57850.1"/>
    <property type="molecule type" value="Genomic_DNA"/>
</dbReference>
<organism evidence="10 11">
    <name type="scientific">Bacillus thuringiensis</name>
    <dbReference type="NCBI Taxonomy" id="1428"/>
    <lineage>
        <taxon>Bacteria</taxon>
        <taxon>Bacillati</taxon>
        <taxon>Bacillota</taxon>
        <taxon>Bacilli</taxon>
        <taxon>Bacillales</taxon>
        <taxon>Bacillaceae</taxon>
        <taxon>Bacillus</taxon>
        <taxon>Bacillus cereus group</taxon>
    </lineage>
</organism>
<gene>
    <name evidence="10" type="ORF">CAB88_12540</name>
</gene>
<name>A0A1W6WMT8_BACTU</name>
<dbReference type="GO" id="GO:0140359">
    <property type="term" value="F:ABC-type transporter activity"/>
    <property type="evidence" value="ECO:0007669"/>
    <property type="project" value="InterPro"/>
</dbReference>
<sequence length="339" mass="38609">MRVTGVIIRIIRQFFRDKRSLAMMFGAPMLLLWLLSLVFTQKDYIPQIAVVDMPAQIVKVMKNQEASIYEYSKEKAISELEKQKVDAVFRIENGKMKLLLEGSDSSKNRAVLQVLQKSTEKNDVSIMKPEVNYLHGSKDFMMFDGLGPVLIGFFTFFFVFILSGVSFVRERLSGTLERLLSTPVRRWEIVAGYIIGFGIFAFIQSIIIVSFSVYILDLYVAGSIWLTLLITCMLSLTALTLGTFLSAYANNEFQMIQFIPLVIVPQIFFSGLFPMESMNKWLQMLGKVFPLTYGADAMRQVMIRNQGFTEIALDLTVLLLFSLLFAVGNVFALKKHRKI</sequence>
<evidence type="ECO:0000256" key="2">
    <source>
        <dbReference type="ARBA" id="ARBA00007783"/>
    </source>
</evidence>
<dbReference type="AlphaFoldDB" id="A0A1W6WMT8"/>
<keyword evidence="11" id="KW-1185">Reference proteome</keyword>
<proteinExistence type="inferred from homology"/>
<dbReference type="RefSeq" id="WP_001266724.1">
    <property type="nucleotide sequence ID" value="NZ_CP021061.1"/>
</dbReference>
<protein>
    <submittedName>
        <fullName evidence="10">ABC transporter permease</fullName>
    </submittedName>
</protein>
<dbReference type="InterPro" id="IPR051449">
    <property type="entry name" value="ABC-2_transporter_component"/>
</dbReference>
<keyword evidence="5 8" id="KW-0812">Transmembrane</keyword>
<keyword evidence="7 8" id="KW-0472">Membrane</keyword>
<dbReference type="Proteomes" id="UP000194143">
    <property type="component" value="Chromosome"/>
</dbReference>
<evidence type="ECO:0000256" key="8">
    <source>
        <dbReference type="SAM" id="Phobius"/>
    </source>
</evidence>
<dbReference type="InterPro" id="IPR013525">
    <property type="entry name" value="ABC2_TM"/>
</dbReference>
<feature type="transmembrane region" description="Helical" evidence="8">
    <location>
        <begin position="311"/>
        <end position="333"/>
    </location>
</feature>
<dbReference type="InterPro" id="IPR047817">
    <property type="entry name" value="ABC2_TM_bact-type"/>
</dbReference>
<evidence type="ECO:0000313" key="10">
    <source>
        <dbReference type="EMBL" id="ARP57850.1"/>
    </source>
</evidence>
<feature type="transmembrane region" description="Helical" evidence="8">
    <location>
        <begin position="255"/>
        <end position="275"/>
    </location>
</feature>
<dbReference type="Pfam" id="PF12698">
    <property type="entry name" value="ABC2_membrane_3"/>
    <property type="match status" value="1"/>
</dbReference>
<evidence type="ECO:0000256" key="7">
    <source>
        <dbReference type="ARBA" id="ARBA00023136"/>
    </source>
</evidence>
<evidence type="ECO:0000256" key="6">
    <source>
        <dbReference type="ARBA" id="ARBA00022989"/>
    </source>
</evidence>
<keyword evidence="3" id="KW-0813">Transport</keyword>
<feature type="transmembrane region" description="Helical" evidence="8">
    <location>
        <begin position="189"/>
        <end position="216"/>
    </location>
</feature>
<evidence type="ECO:0000256" key="4">
    <source>
        <dbReference type="ARBA" id="ARBA00022475"/>
    </source>
</evidence>
<keyword evidence="6 8" id="KW-1133">Transmembrane helix</keyword>
<feature type="transmembrane region" description="Helical" evidence="8">
    <location>
        <begin position="222"/>
        <end position="248"/>
    </location>
</feature>
<keyword evidence="4" id="KW-1003">Cell membrane</keyword>
<evidence type="ECO:0000256" key="3">
    <source>
        <dbReference type="ARBA" id="ARBA00022448"/>
    </source>
</evidence>
<dbReference type="GeneID" id="67466878"/>
<comment type="similarity">
    <text evidence="2">Belongs to the ABC-2 integral membrane protein family.</text>
</comment>
<feature type="domain" description="ABC transmembrane type-2" evidence="9">
    <location>
        <begin position="108"/>
        <end position="336"/>
    </location>
</feature>
<dbReference type="GO" id="GO:0005886">
    <property type="term" value="C:plasma membrane"/>
    <property type="evidence" value="ECO:0007669"/>
    <property type="project" value="UniProtKB-SubCell"/>
</dbReference>
<dbReference type="PANTHER" id="PTHR30294">
    <property type="entry name" value="MEMBRANE COMPONENT OF ABC TRANSPORTER YHHJ-RELATED"/>
    <property type="match status" value="1"/>
</dbReference>
<evidence type="ECO:0000313" key="11">
    <source>
        <dbReference type="Proteomes" id="UP000194143"/>
    </source>
</evidence>
<reference evidence="10 11" key="1">
    <citation type="submission" date="2017-04" db="EMBL/GenBank/DDBJ databases">
        <title>Complete Genome Sequence of Bacillus thuringiensis type Strain ATCC 10792.</title>
        <authorList>
            <person name="Oh D.-H."/>
            <person name="Park B.-J."/>
            <person name="Shuai W."/>
            <person name="Chelliah R."/>
        </authorList>
    </citation>
    <scope>NUCLEOTIDE SEQUENCE [LARGE SCALE GENOMIC DNA]</scope>
    <source>
        <strain evidence="10 11">ATCC 10792</strain>
    </source>
</reference>
<evidence type="ECO:0000256" key="5">
    <source>
        <dbReference type="ARBA" id="ARBA00022692"/>
    </source>
</evidence>
<dbReference type="PROSITE" id="PS51012">
    <property type="entry name" value="ABC_TM2"/>
    <property type="match status" value="1"/>
</dbReference>
<comment type="subcellular location">
    <subcellularLocation>
        <location evidence="1">Cell membrane</location>
        <topology evidence="1">Multi-pass membrane protein</topology>
    </subcellularLocation>
</comment>